<gene>
    <name evidence="1" type="ORF">I4J89_20735</name>
</gene>
<evidence type="ECO:0000313" key="2">
    <source>
        <dbReference type="Proteomes" id="UP000598146"/>
    </source>
</evidence>
<evidence type="ECO:0000313" key="1">
    <source>
        <dbReference type="EMBL" id="MBG0563874.1"/>
    </source>
</evidence>
<comment type="caution">
    <text evidence="1">The sequence shown here is derived from an EMBL/GenBank/DDBJ whole genome shotgun (WGS) entry which is preliminary data.</text>
</comment>
<dbReference type="Proteomes" id="UP000598146">
    <property type="component" value="Unassembled WGS sequence"/>
</dbReference>
<protein>
    <submittedName>
        <fullName evidence="1">Uncharacterized protein</fullName>
    </submittedName>
</protein>
<organism evidence="1 2">
    <name type="scientific">Actinoplanes aureus</name>
    <dbReference type="NCBI Taxonomy" id="2792083"/>
    <lineage>
        <taxon>Bacteria</taxon>
        <taxon>Bacillati</taxon>
        <taxon>Actinomycetota</taxon>
        <taxon>Actinomycetes</taxon>
        <taxon>Micromonosporales</taxon>
        <taxon>Micromonosporaceae</taxon>
        <taxon>Actinoplanes</taxon>
    </lineage>
</organism>
<keyword evidence="2" id="KW-1185">Reference proteome</keyword>
<dbReference type="RefSeq" id="WP_196415651.1">
    <property type="nucleotide sequence ID" value="NZ_JADQTO010000009.1"/>
</dbReference>
<reference evidence="1" key="1">
    <citation type="submission" date="2020-11" db="EMBL/GenBank/DDBJ databases">
        <title>Isolation and identification of active actinomycetes.</title>
        <authorList>
            <person name="Sun X."/>
        </authorList>
    </citation>
    <scope>NUCLEOTIDE SEQUENCE</scope>
    <source>
        <strain evidence="1">NEAU-A11</strain>
    </source>
</reference>
<accession>A0A931C5P4</accession>
<dbReference type="AlphaFoldDB" id="A0A931C5P4"/>
<proteinExistence type="predicted"/>
<dbReference type="EMBL" id="JADQTO010000009">
    <property type="protein sequence ID" value="MBG0563874.1"/>
    <property type="molecule type" value="Genomic_DNA"/>
</dbReference>
<sequence>MKSGEPSVGRTLDDSKRRRARDLIHRLRAPRLPDEASGELFDELEKLLLYPGVADLLFWRAPELSVDDVIDEALRYRPFVG</sequence>
<name>A0A931C5P4_9ACTN</name>